<evidence type="ECO:0000313" key="1">
    <source>
        <dbReference type="EMBL" id="KKM64588.1"/>
    </source>
</evidence>
<dbReference type="EMBL" id="LAZR01010872">
    <property type="protein sequence ID" value="KKM64588.1"/>
    <property type="molecule type" value="Genomic_DNA"/>
</dbReference>
<dbReference type="AlphaFoldDB" id="A0A0F9J4X1"/>
<reference evidence="1" key="1">
    <citation type="journal article" date="2015" name="Nature">
        <title>Complex archaea that bridge the gap between prokaryotes and eukaryotes.</title>
        <authorList>
            <person name="Spang A."/>
            <person name="Saw J.H."/>
            <person name="Jorgensen S.L."/>
            <person name="Zaremba-Niedzwiedzka K."/>
            <person name="Martijn J."/>
            <person name="Lind A.E."/>
            <person name="van Eijk R."/>
            <person name="Schleper C."/>
            <person name="Guy L."/>
            <person name="Ettema T.J."/>
        </authorList>
    </citation>
    <scope>NUCLEOTIDE SEQUENCE</scope>
</reference>
<proteinExistence type="predicted"/>
<accession>A0A0F9J4X1</accession>
<gene>
    <name evidence="1" type="ORF">LCGC14_1499900</name>
</gene>
<organism evidence="1">
    <name type="scientific">marine sediment metagenome</name>
    <dbReference type="NCBI Taxonomy" id="412755"/>
    <lineage>
        <taxon>unclassified sequences</taxon>
        <taxon>metagenomes</taxon>
        <taxon>ecological metagenomes</taxon>
    </lineage>
</organism>
<comment type="caution">
    <text evidence="1">The sequence shown here is derived from an EMBL/GenBank/DDBJ whole genome shotgun (WGS) entry which is preliminary data.</text>
</comment>
<name>A0A0F9J4X1_9ZZZZ</name>
<sequence>MKCPYCNQDWNMNMECEWVFAQKWVVKELVTVFSVRTSETIKRSEKPIANVPKTSITGPELAKMIADRIVAEHNAALEANQ</sequence>
<protein>
    <submittedName>
        <fullName evidence="1">Uncharacterized protein</fullName>
    </submittedName>
</protein>